<dbReference type="EMBL" id="BK032497">
    <property type="protein sequence ID" value="DAF42860.1"/>
    <property type="molecule type" value="Genomic_DNA"/>
</dbReference>
<protein>
    <submittedName>
        <fullName evidence="2">Uncharacterized protein</fullName>
    </submittedName>
</protein>
<name>A0A8S5RVR9_9CAUD</name>
<organism evidence="2">
    <name type="scientific">Siphoviridae sp. ctHip2</name>
    <dbReference type="NCBI Taxonomy" id="2827830"/>
    <lineage>
        <taxon>Viruses</taxon>
        <taxon>Duplodnaviria</taxon>
        <taxon>Heunggongvirae</taxon>
        <taxon>Uroviricota</taxon>
        <taxon>Caudoviricetes</taxon>
    </lineage>
</organism>
<sequence length="56" mass="6743">MKRNKMTIKITVKPHHKSKMTKEELQSHLNEMRRGASVTKNGKGFQRHQKHKNREY</sequence>
<feature type="region of interest" description="Disordered" evidence="1">
    <location>
        <begin position="33"/>
        <end position="56"/>
    </location>
</feature>
<evidence type="ECO:0000313" key="2">
    <source>
        <dbReference type="EMBL" id="DAF42860.1"/>
    </source>
</evidence>
<reference evidence="2" key="1">
    <citation type="journal article" date="2021" name="Proc. Natl. Acad. Sci. U.S.A.">
        <title>A Catalog of Tens of Thousands of Viruses from Human Metagenomes Reveals Hidden Associations with Chronic Diseases.</title>
        <authorList>
            <person name="Tisza M.J."/>
            <person name="Buck C.B."/>
        </authorList>
    </citation>
    <scope>NUCLEOTIDE SEQUENCE</scope>
    <source>
        <strain evidence="2">CtHip2</strain>
    </source>
</reference>
<proteinExistence type="predicted"/>
<feature type="compositionally biased region" description="Basic residues" evidence="1">
    <location>
        <begin position="45"/>
        <end position="56"/>
    </location>
</feature>
<evidence type="ECO:0000256" key="1">
    <source>
        <dbReference type="SAM" id="MobiDB-lite"/>
    </source>
</evidence>
<accession>A0A8S5RVR9</accession>